<evidence type="ECO:0000256" key="2">
    <source>
        <dbReference type="ARBA" id="ARBA00022723"/>
    </source>
</evidence>
<feature type="domain" description="Alpha-carbonic anhydrase" evidence="5">
    <location>
        <begin position="1"/>
        <end position="195"/>
    </location>
</feature>
<feature type="non-terminal residue" evidence="6">
    <location>
        <position position="195"/>
    </location>
</feature>
<dbReference type="PROSITE" id="PS00162">
    <property type="entry name" value="ALPHA_CA_1"/>
    <property type="match status" value="1"/>
</dbReference>
<dbReference type="PANTHER" id="PTHR18952:SF208">
    <property type="entry name" value="CARBONIC ANHYDRASE XA-RELATED"/>
    <property type="match status" value="1"/>
</dbReference>
<proteinExistence type="inferred from homology"/>
<comment type="catalytic activity">
    <reaction evidence="4">
        <text>hydrogencarbonate + H(+) = CO2 + H2O</text>
        <dbReference type="Rhea" id="RHEA:10748"/>
        <dbReference type="ChEBI" id="CHEBI:15377"/>
        <dbReference type="ChEBI" id="CHEBI:15378"/>
        <dbReference type="ChEBI" id="CHEBI:16526"/>
        <dbReference type="ChEBI" id="CHEBI:17544"/>
        <dbReference type="EC" id="4.2.1.1"/>
    </reaction>
</comment>
<dbReference type="AlphaFoldDB" id="A0A482W4Y7"/>
<comment type="function">
    <text evidence="4">Reversible hydration of carbon dioxide.</text>
</comment>
<dbReference type="SUPFAM" id="SSF51069">
    <property type="entry name" value="Carbonic anhydrase"/>
    <property type="match status" value="1"/>
</dbReference>
<name>A0A482W4Y7_ASBVE</name>
<dbReference type="STRING" id="1661398.A0A482W4Y7"/>
<accession>A0A482W4Y7</accession>
<protein>
    <recommendedName>
        <fullName evidence="4">Carbonic anhydrase</fullName>
        <ecNumber evidence="4">4.2.1.1</ecNumber>
    </recommendedName>
</protein>
<dbReference type="SMART" id="SM01057">
    <property type="entry name" value="Carb_anhydrase"/>
    <property type="match status" value="1"/>
</dbReference>
<dbReference type="EC" id="4.2.1.1" evidence="4"/>
<dbReference type="Gene3D" id="3.10.200.10">
    <property type="entry name" value="Alpha carbonic anhydrase"/>
    <property type="match status" value="1"/>
</dbReference>
<keyword evidence="7" id="KW-1185">Reference proteome</keyword>
<organism evidence="6 7">
    <name type="scientific">Asbolus verrucosus</name>
    <name type="common">Desert ironclad beetle</name>
    <dbReference type="NCBI Taxonomy" id="1661398"/>
    <lineage>
        <taxon>Eukaryota</taxon>
        <taxon>Metazoa</taxon>
        <taxon>Ecdysozoa</taxon>
        <taxon>Arthropoda</taxon>
        <taxon>Hexapoda</taxon>
        <taxon>Insecta</taxon>
        <taxon>Pterygota</taxon>
        <taxon>Neoptera</taxon>
        <taxon>Endopterygota</taxon>
        <taxon>Coleoptera</taxon>
        <taxon>Polyphaga</taxon>
        <taxon>Cucujiformia</taxon>
        <taxon>Tenebrionidae</taxon>
        <taxon>Pimeliinae</taxon>
        <taxon>Asbolus</taxon>
    </lineage>
</organism>
<dbReference type="InterPro" id="IPR023561">
    <property type="entry name" value="Carbonic_anhydrase_a-class"/>
</dbReference>
<comment type="similarity">
    <text evidence="1 4">Belongs to the alpha-carbonic anhydrase family.</text>
</comment>
<dbReference type="InterPro" id="IPR018338">
    <property type="entry name" value="Carbonic_anhydrase_a-class_CS"/>
</dbReference>
<dbReference type="Pfam" id="PF00194">
    <property type="entry name" value="Carb_anhydrase"/>
    <property type="match status" value="1"/>
</dbReference>
<dbReference type="GO" id="GO:0004089">
    <property type="term" value="F:carbonate dehydratase activity"/>
    <property type="evidence" value="ECO:0007669"/>
    <property type="project" value="UniProtKB-UniRule"/>
</dbReference>
<evidence type="ECO:0000259" key="5">
    <source>
        <dbReference type="PROSITE" id="PS51144"/>
    </source>
</evidence>
<gene>
    <name evidence="6" type="ORF">BDFB_012903</name>
</gene>
<reference evidence="6 7" key="1">
    <citation type="submission" date="2017-03" db="EMBL/GenBank/DDBJ databases">
        <title>Genome of the blue death feigning beetle - Asbolus verrucosus.</title>
        <authorList>
            <person name="Rider S.D."/>
        </authorList>
    </citation>
    <scope>NUCLEOTIDE SEQUENCE [LARGE SCALE GENOMIC DNA]</scope>
    <source>
        <strain evidence="6">Butters</strain>
        <tissue evidence="6">Head and leg muscle</tissue>
    </source>
</reference>
<evidence type="ECO:0000256" key="4">
    <source>
        <dbReference type="RuleBase" id="RU367011"/>
    </source>
</evidence>
<evidence type="ECO:0000313" key="6">
    <source>
        <dbReference type="EMBL" id="RZC40144.1"/>
    </source>
</evidence>
<dbReference type="GO" id="GO:0008270">
    <property type="term" value="F:zinc ion binding"/>
    <property type="evidence" value="ECO:0007669"/>
    <property type="project" value="UniProtKB-UniRule"/>
</dbReference>
<dbReference type="CDD" id="cd00326">
    <property type="entry name" value="alpha_CA"/>
    <property type="match status" value="1"/>
</dbReference>
<keyword evidence="2 4" id="KW-0479">Metal-binding</keyword>
<dbReference type="OrthoDB" id="429145at2759"/>
<keyword evidence="3 4" id="KW-0862">Zinc</keyword>
<dbReference type="InterPro" id="IPR001148">
    <property type="entry name" value="CA_dom"/>
</dbReference>
<dbReference type="EMBL" id="QDEB01028550">
    <property type="protein sequence ID" value="RZC40144.1"/>
    <property type="molecule type" value="Genomic_DNA"/>
</dbReference>
<evidence type="ECO:0000313" key="7">
    <source>
        <dbReference type="Proteomes" id="UP000292052"/>
    </source>
</evidence>
<evidence type="ECO:0000256" key="3">
    <source>
        <dbReference type="ARBA" id="ARBA00022833"/>
    </source>
</evidence>
<dbReference type="Proteomes" id="UP000292052">
    <property type="component" value="Unassembled WGS sequence"/>
</dbReference>
<comment type="caution">
    <text evidence="6">The sequence shown here is derived from an EMBL/GenBank/DDBJ whole genome shotgun (WGS) entry which is preliminary data.</text>
</comment>
<dbReference type="InterPro" id="IPR036398">
    <property type="entry name" value="CA_dom_sf"/>
</dbReference>
<sequence length="195" mass="22264">MQSPIAIDQNRAIDRHFGELQFSTDYYQGQSADVTNTGHTVEVKILNNNSVPVIYGGGLKNEYALASFHFHWGSEHVINRRRYPLEGHFVHFARNYKSFQNALNFKDGIVVLATFYNVVTKTPNLAFDPIISEIPKVAHDVNRPVQLQDPIILNNFFPSNTRNFFRYQGSLTTPNCNEVVTWILFPTPSYISPSQ</sequence>
<keyword evidence="4" id="KW-0456">Lyase</keyword>
<dbReference type="PANTHER" id="PTHR18952">
    <property type="entry name" value="CARBONIC ANHYDRASE"/>
    <property type="match status" value="1"/>
</dbReference>
<dbReference type="GO" id="GO:0006730">
    <property type="term" value="P:one-carbon metabolic process"/>
    <property type="evidence" value="ECO:0007669"/>
    <property type="project" value="TreeGrafter"/>
</dbReference>
<comment type="cofactor">
    <cofactor evidence="4">
        <name>Zn(2+)</name>
        <dbReference type="ChEBI" id="CHEBI:29105"/>
    </cofactor>
</comment>
<dbReference type="PROSITE" id="PS51144">
    <property type="entry name" value="ALPHA_CA_2"/>
    <property type="match status" value="1"/>
</dbReference>
<evidence type="ECO:0000256" key="1">
    <source>
        <dbReference type="ARBA" id="ARBA00010718"/>
    </source>
</evidence>